<sequence>MESSPLVLWFDLMGVFFFALSGNLLAARKDIDITGGLVLGLLAGLGGGIIRDVLLGVTPLALSQPVYLVPPVVAAIVVYLLGSLIHRVRTLIVTFDAAGLGLFCTFGTARALDHGMPIASALLLGVVTAVGGGLLRDVVANEIPAVFSGSNLYVIPAATGAALTAVAVGTDTWGPVAATVLSALVFAFRMVAWRREWRVPAPVRSWTVRDLDVRRRRERSVFGRPGREEDDAEGDDDDGRDPGDDGAPHDSRGPRPDRRR</sequence>
<dbReference type="PANTHER" id="PTHR30506:SF3">
    <property type="entry name" value="UPF0126 INNER MEMBRANE PROTEIN YADS-RELATED"/>
    <property type="match status" value="1"/>
</dbReference>
<reference evidence="11" key="1">
    <citation type="journal article" date="2019" name="Int. J. Syst. Evol. Microbiol.">
        <title>The Global Catalogue of Microorganisms (GCM) 10K type strain sequencing project: providing services to taxonomists for standard genome sequencing and annotation.</title>
        <authorList>
            <consortium name="The Broad Institute Genomics Platform"/>
            <consortium name="The Broad Institute Genome Sequencing Center for Infectious Disease"/>
            <person name="Wu L."/>
            <person name="Ma J."/>
        </authorList>
    </citation>
    <scope>NUCLEOTIDE SEQUENCE [LARGE SCALE GENOMIC DNA]</scope>
    <source>
        <strain evidence="11">JCM 16002</strain>
    </source>
</reference>
<feature type="compositionally biased region" description="Basic and acidic residues" evidence="7">
    <location>
        <begin position="240"/>
        <end position="260"/>
    </location>
</feature>
<comment type="caution">
    <text evidence="10">The sequence shown here is derived from an EMBL/GenBank/DDBJ whole genome shotgun (WGS) entry which is preliminary data.</text>
</comment>
<feature type="domain" description="Glycine transporter" evidence="9">
    <location>
        <begin position="94"/>
        <end position="166"/>
    </location>
</feature>
<accession>A0ABN2J4Z0</accession>
<dbReference type="Pfam" id="PF03458">
    <property type="entry name" value="Gly_transporter"/>
    <property type="match status" value="2"/>
</dbReference>
<evidence type="ECO:0000256" key="5">
    <source>
        <dbReference type="ARBA" id="ARBA00022989"/>
    </source>
</evidence>
<feature type="compositionally biased region" description="Acidic residues" evidence="7">
    <location>
        <begin position="228"/>
        <end position="239"/>
    </location>
</feature>
<keyword evidence="5 8" id="KW-1133">Transmembrane helix</keyword>
<protein>
    <submittedName>
        <fullName evidence="10">Trimeric intracellular cation channel family protein</fullName>
    </submittedName>
</protein>
<keyword evidence="11" id="KW-1185">Reference proteome</keyword>
<name>A0ABN2J4Z0_9ACTN</name>
<evidence type="ECO:0000256" key="7">
    <source>
        <dbReference type="SAM" id="MobiDB-lite"/>
    </source>
</evidence>
<feature type="transmembrane region" description="Helical" evidence="8">
    <location>
        <begin position="92"/>
        <end position="112"/>
    </location>
</feature>
<comment type="similarity">
    <text evidence="2">Belongs to the UPF0126 family.</text>
</comment>
<dbReference type="InterPro" id="IPR005115">
    <property type="entry name" value="Gly_transporter"/>
</dbReference>
<evidence type="ECO:0000256" key="3">
    <source>
        <dbReference type="ARBA" id="ARBA00022475"/>
    </source>
</evidence>
<gene>
    <name evidence="10" type="ORF">GCM10009831_30250</name>
</gene>
<feature type="transmembrane region" description="Helical" evidence="8">
    <location>
        <begin position="118"/>
        <end position="139"/>
    </location>
</feature>
<feature type="transmembrane region" description="Helical" evidence="8">
    <location>
        <begin position="151"/>
        <end position="168"/>
    </location>
</feature>
<evidence type="ECO:0000313" key="10">
    <source>
        <dbReference type="EMBL" id="GAA1718095.1"/>
    </source>
</evidence>
<evidence type="ECO:0000259" key="9">
    <source>
        <dbReference type="Pfam" id="PF03458"/>
    </source>
</evidence>
<evidence type="ECO:0000256" key="4">
    <source>
        <dbReference type="ARBA" id="ARBA00022692"/>
    </source>
</evidence>
<feature type="transmembrane region" description="Helical" evidence="8">
    <location>
        <begin position="66"/>
        <end position="85"/>
    </location>
</feature>
<feature type="transmembrane region" description="Helical" evidence="8">
    <location>
        <begin position="174"/>
        <end position="192"/>
    </location>
</feature>
<dbReference type="Proteomes" id="UP001500383">
    <property type="component" value="Unassembled WGS sequence"/>
</dbReference>
<dbReference type="PANTHER" id="PTHR30506">
    <property type="entry name" value="INNER MEMBRANE PROTEIN"/>
    <property type="match status" value="1"/>
</dbReference>
<keyword evidence="4 8" id="KW-0812">Transmembrane</keyword>
<feature type="region of interest" description="Disordered" evidence="7">
    <location>
        <begin position="219"/>
        <end position="260"/>
    </location>
</feature>
<feature type="transmembrane region" description="Helical" evidence="8">
    <location>
        <begin position="33"/>
        <end position="54"/>
    </location>
</feature>
<evidence type="ECO:0000256" key="6">
    <source>
        <dbReference type="ARBA" id="ARBA00023136"/>
    </source>
</evidence>
<comment type="subcellular location">
    <subcellularLocation>
        <location evidence="1">Cell membrane</location>
        <topology evidence="1">Multi-pass membrane protein</topology>
    </subcellularLocation>
</comment>
<organism evidence="10 11">
    <name type="scientific">Dietzia cercidiphylli</name>
    <dbReference type="NCBI Taxonomy" id="498199"/>
    <lineage>
        <taxon>Bacteria</taxon>
        <taxon>Bacillati</taxon>
        <taxon>Actinomycetota</taxon>
        <taxon>Actinomycetes</taxon>
        <taxon>Mycobacteriales</taxon>
        <taxon>Dietziaceae</taxon>
        <taxon>Dietzia</taxon>
    </lineage>
</organism>
<dbReference type="EMBL" id="BAAAQG010000015">
    <property type="protein sequence ID" value="GAA1718095.1"/>
    <property type="molecule type" value="Genomic_DNA"/>
</dbReference>
<keyword evidence="6 8" id="KW-0472">Membrane</keyword>
<feature type="transmembrane region" description="Helical" evidence="8">
    <location>
        <begin position="6"/>
        <end position="26"/>
    </location>
</feature>
<dbReference type="RefSeq" id="WP_259844392.1">
    <property type="nucleotide sequence ID" value="NZ_BAAAQG010000015.1"/>
</dbReference>
<proteinExistence type="inferred from homology"/>
<evidence type="ECO:0000256" key="2">
    <source>
        <dbReference type="ARBA" id="ARBA00008193"/>
    </source>
</evidence>
<feature type="domain" description="Glycine transporter" evidence="9">
    <location>
        <begin position="8"/>
        <end position="81"/>
    </location>
</feature>
<keyword evidence="3" id="KW-1003">Cell membrane</keyword>
<evidence type="ECO:0000313" key="11">
    <source>
        <dbReference type="Proteomes" id="UP001500383"/>
    </source>
</evidence>
<evidence type="ECO:0000256" key="8">
    <source>
        <dbReference type="SAM" id="Phobius"/>
    </source>
</evidence>
<evidence type="ECO:0000256" key="1">
    <source>
        <dbReference type="ARBA" id="ARBA00004651"/>
    </source>
</evidence>